<dbReference type="AlphaFoldDB" id="A0A9P8W7Q7"/>
<name>A0A9P8W7Q7_9HYPO</name>
<evidence type="ECO:0000313" key="2">
    <source>
        <dbReference type="EMBL" id="KAH6891425.1"/>
    </source>
</evidence>
<sequence length="371" mass="41164">MSPPQFPKNTNMPKPKVIKVVVPSKATVTKKGTVSKQLPDTKKPKKPTKPKHKTPKAKPRANKSTPIKQLLPATTKSDTPNEATPTKKPVTGNEPVANVAPVRKLIFKRSTPKTIPTKKKDSSIEVLGTSISAMNTDRHATLKCAYDAYLEGRILPVNPIVAPSLVHLHRDQLIVRAERDPKTGELLDLEDPKEKWVVFKGEISLFNKFIDFAMSVTQDSAIIVGFKPVSEIRFPRTGLENGLDYATFASRVEVVEYIIYAIDEDNDNRASDSNHVTSTTAKPNIASPVDMVKETMWRSSQIRANTQLSRNHKKLIRLVSRKTSSPPSITDTPINSSRGRRVVKLLTRKGRELKAAAGSSTEEHEGTRPEY</sequence>
<accession>A0A9P8W7Q7</accession>
<dbReference type="Proteomes" id="UP000777438">
    <property type="component" value="Unassembled WGS sequence"/>
</dbReference>
<feature type="region of interest" description="Disordered" evidence="1">
    <location>
        <begin position="1"/>
        <end position="94"/>
    </location>
</feature>
<reference evidence="2 3" key="1">
    <citation type="journal article" date="2021" name="Nat. Commun.">
        <title>Genetic determinants of endophytism in the Arabidopsis root mycobiome.</title>
        <authorList>
            <person name="Mesny F."/>
            <person name="Miyauchi S."/>
            <person name="Thiergart T."/>
            <person name="Pickel B."/>
            <person name="Atanasova L."/>
            <person name="Karlsson M."/>
            <person name="Huettel B."/>
            <person name="Barry K.W."/>
            <person name="Haridas S."/>
            <person name="Chen C."/>
            <person name="Bauer D."/>
            <person name="Andreopoulos W."/>
            <person name="Pangilinan J."/>
            <person name="LaButti K."/>
            <person name="Riley R."/>
            <person name="Lipzen A."/>
            <person name="Clum A."/>
            <person name="Drula E."/>
            <person name="Henrissat B."/>
            <person name="Kohler A."/>
            <person name="Grigoriev I.V."/>
            <person name="Martin F.M."/>
            <person name="Hacquard S."/>
        </authorList>
    </citation>
    <scope>NUCLEOTIDE SEQUENCE [LARGE SCALE GENOMIC DNA]</scope>
    <source>
        <strain evidence="2 3">MPI-CAGE-CH-0241</strain>
    </source>
</reference>
<keyword evidence="3" id="KW-1185">Reference proteome</keyword>
<dbReference type="EMBL" id="JAGPYM010000008">
    <property type="protein sequence ID" value="KAH6891425.1"/>
    <property type="molecule type" value="Genomic_DNA"/>
</dbReference>
<protein>
    <submittedName>
        <fullName evidence="2">Uncharacterized protein</fullName>
    </submittedName>
</protein>
<organism evidence="2 3">
    <name type="scientific">Thelonectria olida</name>
    <dbReference type="NCBI Taxonomy" id="1576542"/>
    <lineage>
        <taxon>Eukaryota</taxon>
        <taxon>Fungi</taxon>
        <taxon>Dikarya</taxon>
        <taxon>Ascomycota</taxon>
        <taxon>Pezizomycotina</taxon>
        <taxon>Sordariomycetes</taxon>
        <taxon>Hypocreomycetidae</taxon>
        <taxon>Hypocreales</taxon>
        <taxon>Nectriaceae</taxon>
        <taxon>Thelonectria</taxon>
    </lineage>
</organism>
<feature type="compositionally biased region" description="Polar residues" evidence="1">
    <location>
        <begin position="62"/>
        <end position="84"/>
    </location>
</feature>
<gene>
    <name evidence="2" type="ORF">B0T10DRAFT_595661</name>
</gene>
<feature type="compositionally biased region" description="Polar residues" evidence="1">
    <location>
        <begin position="26"/>
        <end position="38"/>
    </location>
</feature>
<evidence type="ECO:0000313" key="3">
    <source>
        <dbReference type="Proteomes" id="UP000777438"/>
    </source>
</evidence>
<evidence type="ECO:0000256" key="1">
    <source>
        <dbReference type="SAM" id="MobiDB-lite"/>
    </source>
</evidence>
<feature type="compositionally biased region" description="Basic and acidic residues" evidence="1">
    <location>
        <begin position="361"/>
        <end position="371"/>
    </location>
</feature>
<comment type="caution">
    <text evidence="2">The sequence shown here is derived from an EMBL/GenBank/DDBJ whole genome shotgun (WGS) entry which is preliminary data.</text>
</comment>
<proteinExistence type="predicted"/>
<feature type="region of interest" description="Disordered" evidence="1">
    <location>
        <begin position="349"/>
        <end position="371"/>
    </location>
</feature>
<feature type="compositionally biased region" description="Low complexity" evidence="1">
    <location>
        <begin position="13"/>
        <end position="25"/>
    </location>
</feature>
<feature type="compositionally biased region" description="Basic residues" evidence="1">
    <location>
        <begin position="43"/>
        <end position="61"/>
    </location>
</feature>
<dbReference type="OrthoDB" id="4932172at2759"/>